<keyword evidence="3" id="KW-1003">Cell membrane</keyword>
<feature type="transmembrane region" description="Helical" evidence="7">
    <location>
        <begin position="126"/>
        <end position="145"/>
    </location>
</feature>
<accession>A0A7G9TEQ9</accession>
<evidence type="ECO:0000313" key="9">
    <source>
        <dbReference type="EMBL" id="QNN78584.1"/>
    </source>
</evidence>
<sequence length="156" mass="16327">MFDGWEAQAPVVGRIAFAMLLGGAIGLEREMKDRPAGFRTHMLVAGAAAMLTGMGDMMLALAQHEGDERVRIDPFRLVEAVIAGVAFIGAGTMIAHRGRVVAGITTAASLLMVAVIGVAVGFGHGWLALLATLLTFAVLSVLAWLEGRVAKRTDDG</sequence>
<protein>
    <recommendedName>
        <fullName evidence="7">Protein MgtC</fullName>
    </recommendedName>
</protein>
<feature type="transmembrane region" description="Helical" evidence="7">
    <location>
        <begin position="100"/>
        <end position="120"/>
    </location>
</feature>
<proteinExistence type="inferred from homology"/>
<organism evidence="9 10">
    <name type="scientific">Pseudoxanthomonas mexicana</name>
    <dbReference type="NCBI Taxonomy" id="128785"/>
    <lineage>
        <taxon>Bacteria</taxon>
        <taxon>Pseudomonadati</taxon>
        <taxon>Pseudomonadota</taxon>
        <taxon>Gammaproteobacteria</taxon>
        <taxon>Lysobacterales</taxon>
        <taxon>Lysobacteraceae</taxon>
        <taxon>Pseudoxanthomonas</taxon>
    </lineage>
</organism>
<keyword evidence="7" id="KW-0997">Cell inner membrane</keyword>
<evidence type="ECO:0000256" key="5">
    <source>
        <dbReference type="ARBA" id="ARBA00022989"/>
    </source>
</evidence>
<dbReference type="RefSeq" id="WP_187573944.1">
    <property type="nucleotide sequence ID" value="NZ_CP060731.1"/>
</dbReference>
<dbReference type="InterPro" id="IPR003416">
    <property type="entry name" value="MgtC/SapB/SrpB/YhiD_fam"/>
</dbReference>
<evidence type="ECO:0000256" key="7">
    <source>
        <dbReference type="RuleBase" id="RU365041"/>
    </source>
</evidence>
<feature type="domain" description="MgtC/SapB/SrpB/YhiD N-terminal" evidence="8">
    <location>
        <begin position="16"/>
        <end position="146"/>
    </location>
</feature>
<dbReference type="EMBL" id="CP060731">
    <property type="protein sequence ID" value="QNN78584.1"/>
    <property type="molecule type" value="Genomic_DNA"/>
</dbReference>
<dbReference type="Proteomes" id="UP000515838">
    <property type="component" value="Chromosome"/>
</dbReference>
<feature type="transmembrane region" description="Helical" evidence="7">
    <location>
        <begin position="74"/>
        <end position="93"/>
    </location>
</feature>
<dbReference type="PRINTS" id="PR01837">
    <property type="entry name" value="MGTCSAPBPROT"/>
</dbReference>
<keyword evidence="5 7" id="KW-1133">Transmembrane helix</keyword>
<comment type="similarity">
    <text evidence="2 7">Belongs to the MgtC/SapB family.</text>
</comment>
<dbReference type="GO" id="GO:0005886">
    <property type="term" value="C:plasma membrane"/>
    <property type="evidence" value="ECO:0007669"/>
    <property type="project" value="UniProtKB-SubCell"/>
</dbReference>
<keyword evidence="4 7" id="KW-0812">Transmembrane</keyword>
<reference evidence="9 10" key="1">
    <citation type="submission" date="2020-08" db="EMBL/GenBank/DDBJ databases">
        <title>Streptomycin Non-resistant strain, P. mexicana.</title>
        <authorList>
            <person name="Ganesh-Kumar S."/>
            <person name="Zhe T."/>
            <person name="Yu Z."/>
            <person name="Min Y."/>
        </authorList>
    </citation>
    <scope>NUCLEOTIDE SEQUENCE [LARGE SCALE GENOMIC DNA]</scope>
    <source>
        <strain evidence="9 10">GTZY2</strain>
    </source>
</reference>
<name>A0A7G9TEQ9_PSEMX</name>
<feature type="transmembrane region" description="Helical" evidence="7">
    <location>
        <begin position="12"/>
        <end position="28"/>
    </location>
</feature>
<dbReference type="InterPro" id="IPR049177">
    <property type="entry name" value="MgtC_SapB_SrpB_YhiD_N"/>
</dbReference>
<evidence type="ECO:0000256" key="2">
    <source>
        <dbReference type="ARBA" id="ARBA00009298"/>
    </source>
</evidence>
<gene>
    <name evidence="9" type="ORF">IAE60_03855</name>
</gene>
<evidence type="ECO:0000259" key="8">
    <source>
        <dbReference type="Pfam" id="PF02308"/>
    </source>
</evidence>
<evidence type="ECO:0000256" key="3">
    <source>
        <dbReference type="ARBA" id="ARBA00022475"/>
    </source>
</evidence>
<evidence type="ECO:0000256" key="4">
    <source>
        <dbReference type="ARBA" id="ARBA00022692"/>
    </source>
</evidence>
<comment type="subcellular location">
    <subcellularLocation>
        <location evidence="7">Cell inner membrane</location>
        <topology evidence="7">Multi-pass membrane protein</topology>
    </subcellularLocation>
    <subcellularLocation>
        <location evidence="1">Cell membrane</location>
        <topology evidence="1">Multi-pass membrane protein</topology>
    </subcellularLocation>
</comment>
<dbReference type="Pfam" id="PF02308">
    <property type="entry name" value="MgtC"/>
    <property type="match status" value="1"/>
</dbReference>
<evidence type="ECO:0000256" key="1">
    <source>
        <dbReference type="ARBA" id="ARBA00004651"/>
    </source>
</evidence>
<dbReference type="PANTHER" id="PTHR33778:SF1">
    <property type="entry name" value="MAGNESIUM TRANSPORTER YHID-RELATED"/>
    <property type="match status" value="1"/>
</dbReference>
<dbReference type="GeneID" id="81470086"/>
<evidence type="ECO:0000256" key="6">
    <source>
        <dbReference type="ARBA" id="ARBA00023136"/>
    </source>
</evidence>
<feature type="transmembrane region" description="Helical" evidence="7">
    <location>
        <begin position="40"/>
        <end position="62"/>
    </location>
</feature>
<keyword evidence="6 7" id="KW-0472">Membrane</keyword>
<dbReference type="AlphaFoldDB" id="A0A7G9TEQ9"/>
<evidence type="ECO:0000313" key="10">
    <source>
        <dbReference type="Proteomes" id="UP000515838"/>
    </source>
</evidence>
<dbReference type="PANTHER" id="PTHR33778">
    <property type="entry name" value="PROTEIN MGTC"/>
    <property type="match status" value="1"/>
</dbReference>